<organism evidence="1 2">
    <name type="scientific">Thermomicrobium roseum (strain ATCC 27502 / DSM 5159 / P-2)</name>
    <dbReference type="NCBI Taxonomy" id="309801"/>
    <lineage>
        <taxon>Bacteria</taxon>
        <taxon>Pseudomonadati</taxon>
        <taxon>Thermomicrobiota</taxon>
        <taxon>Thermomicrobia</taxon>
        <taxon>Thermomicrobiales</taxon>
        <taxon>Thermomicrobiaceae</taxon>
        <taxon>Thermomicrobium</taxon>
    </lineage>
</organism>
<proteinExistence type="predicted"/>
<accession>B9KYJ5</accession>
<dbReference type="EMBL" id="CP001275">
    <property type="protein sequence ID" value="ACM05828.1"/>
    <property type="molecule type" value="Genomic_DNA"/>
</dbReference>
<reference evidence="1 2" key="1">
    <citation type="journal article" date="2009" name="PLoS ONE">
        <title>Complete genome sequence of the aerobic CO-oxidizing thermophile Thermomicrobium roseum.</title>
        <authorList>
            <person name="Wu D."/>
            <person name="Raymond J."/>
            <person name="Wu M."/>
            <person name="Chatterji S."/>
            <person name="Ren Q."/>
            <person name="Graham J.E."/>
            <person name="Bryant D.A."/>
            <person name="Robb F."/>
            <person name="Colman A."/>
            <person name="Tallon L.J."/>
            <person name="Badger J.H."/>
            <person name="Madupu R."/>
            <person name="Ward N.L."/>
            <person name="Eisen J.A."/>
        </authorList>
    </citation>
    <scope>NUCLEOTIDE SEQUENCE [LARGE SCALE GENOMIC DNA]</scope>
    <source>
        <strain evidence="2">ATCC 27502 / DSM 5159 / P-2</strain>
    </source>
</reference>
<evidence type="ECO:0000313" key="2">
    <source>
        <dbReference type="Proteomes" id="UP000000447"/>
    </source>
</evidence>
<evidence type="ECO:0000313" key="1">
    <source>
        <dbReference type="EMBL" id="ACM05828.1"/>
    </source>
</evidence>
<dbReference type="Proteomes" id="UP000000447">
    <property type="component" value="Chromosome"/>
</dbReference>
<name>B9KYJ5_THERP</name>
<keyword evidence="2" id="KW-1185">Reference proteome</keyword>
<dbReference type="AlphaFoldDB" id="B9KYJ5"/>
<dbReference type="KEGG" id="tro:trd_0541"/>
<dbReference type="HOGENOM" id="CLU_3259105_0_0_0"/>
<dbReference type="STRING" id="309801.trd_0541"/>
<sequence length="42" mass="4687">MEEFASERDWKAFLVWDMVELGKESSPPALARGAGDEPVHTP</sequence>
<gene>
    <name evidence="1" type="ordered locus">trd_0541</name>
</gene>
<protein>
    <submittedName>
        <fullName evidence="1">Uncharacterized protein</fullName>
    </submittedName>
</protein>